<dbReference type="Proteomes" id="UP000228635">
    <property type="component" value="Unassembled WGS sequence"/>
</dbReference>
<dbReference type="PANTHER" id="PTHR34478:SF1">
    <property type="entry name" value="PROTEIN LEMA"/>
    <property type="match status" value="1"/>
</dbReference>
<comment type="subcellular location">
    <subcellularLocation>
        <location evidence="1">Membrane</location>
        <topology evidence="1">Single-pass membrane protein</topology>
    </subcellularLocation>
</comment>
<evidence type="ECO:0000256" key="1">
    <source>
        <dbReference type="ARBA" id="ARBA00004167"/>
    </source>
</evidence>
<evidence type="ECO:0000256" key="5">
    <source>
        <dbReference type="ARBA" id="ARBA00023136"/>
    </source>
</evidence>
<comment type="similarity">
    <text evidence="2">Belongs to the LemA family.</text>
</comment>
<feature type="transmembrane region" description="Helical" evidence="6">
    <location>
        <begin position="6"/>
        <end position="24"/>
    </location>
</feature>
<organism evidence="7 8">
    <name type="scientific">Candidatus Harrisonbacteria bacterium CG10_big_fil_rev_8_21_14_0_10_42_17</name>
    <dbReference type="NCBI Taxonomy" id="1974584"/>
    <lineage>
        <taxon>Bacteria</taxon>
        <taxon>Candidatus Harrisoniibacteriota</taxon>
    </lineage>
</organism>
<dbReference type="Gene3D" id="1.20.1440.20">
    <property type="entry name" value="LemA-like domain"/>
    <property type="match status" value="1"/>
</dbReference>
<keyword evidence="4 6" id="KW-1133">Transmembrane helix</keyword>
<proteinExistence type="inferred from homology"/>
<evidence type="ECO:0000256" key="4">
    <source>
        <dbReference type="ARBA" id="ARBA00022989"/>
    </source>
</evidence>
<dbReference type="InterPro" id="IPR023353">
    <property type="entry name" value="LemA-like_dom_sf"/>
</dbReference>
<keyword evidence="3 6" id="KW-0812">Transmembrane</keyword>
<name>A0A2M6WHM5_9BACT</name>
<evidence type="ECO:0000313" key="7">
    <source>
        <dbReference type="EMBL" id="PIT92234.1"/>
    </source>
</evidence>
<comment type="caution">
    <text evidence="7">The sequence shown here is derived from an EMBL/GenBank/DDBJ whole genome shotgun (WGS) entry which is preliminary data.</text>
</comment>
<dbReference type="SUPFAM" id="SSF140478">
    <property type="entry name" value="LemA-like"/>
    <property type="match status" value="1"/>
</dbReference>
<dbReference type="EMBL" id="PFBA01000030">
    <property type="protein sequence ID" value="PIT92234.1"/>
    <property type="molecule type" value="Genomic_DNA"/>
</dbReference>
<evidence type="ECO:0000256" key="6">
    <source>
        <dbReference type="SAM" id="Phobius"/>
    </source>
</evidence>
<dbReference type="AlphaFoldDB" id="A0A2M6WHM5"/>
<protein>
    <recommendedName>
        <fullName evidence="9">LemA family protein</fullName>
    </recommendedName>
</protein>
<evidence type="ECO:0000313" key="8">
    <source>
        <dbReference type="Proteomes" id="UP000228635"/>
    </source>
</evidence>
<dbReference type="PANTHER" id="PTHR34478">
    <property type="entry name" value="PROTEIN LEMA"/>
    <property type="match status" value="1"/>
</dbReference>
<evidence type="ECO:0008006" key="9">
    <source>
        <dbReference type="Google" id="ProtNLM"/>
    </source>
</evidence>
<evidence type="ECO:0000256" key="3">
    <source>
        <dbReference type="ARBA" id="ARBA00022692"/>
    </source>
</evidence>
<evidence type="ECO:0000256" key="2">
    <source>
        <dbReference type="ARBA" id="ARBA00008854"/>
    </source>
</evidence>
<accession>A0A2M6WHM5</accession>
<dbReference type="GO" id="GO:0016020">
    <property type="term" value="C:membrane"/>
    <property type="evidence" value="ECO:0007669"/>
    <property type="project" value="UniProtKB-SubCell"/>
</dbReference>
<dbReference type="Pfam" id="PF04011">
    <property type="entry name" value="LemA"/>
    <property type="match status" value="1"/>
</dbReference>
<reference evidence="8" key="1">
    <citation type="submission" date="2017-09" db="EMBL/GenBank/DDBJ databases">
        <title>Depth-based differentiation of microbial function through sediment-hosted aquifers and enrichment of novel symbionts in the deep terrestrial subsurface.</title>
        <authorList>
            <person name="Probst A.J."/>
            <person name="Ladd B."/>
            <person name="Jarett J.K."/>
            <person name="Geller-Mcgrath D.E."/>
            <person name="Sieber C.M.K."/>
            <person name="Emerson J.B."/>
            <person name="Anantharaman K."/>
            <person name="Thomas B.C."/>
            <person name="Malmstrom R."/>
            <person name="Stieglmeier M."/>
            <person name="Klingl A."/>
            <person name="Woyke T."/>
            <person name="Ryan C.M."/>
            <person name="Banfield J.F."/>
        </authorList>
    </citation>
    <scope>NUCLEOTIDE SEQUENCE [LARGE SCALE GENOMIC DNA]</scope>
</reference>
<sequence length="183" mass="20743">MRLLLIGVVAVVVFALIVIYNALVRLRVRTKEALSDIDVQTKRRYDLIPNLVETVKGYASHEQETLDKVTRARTEAMGAHGNPLEKEGKENMLAGTLKTLFAVSENYPDLKANANFLDLQRELADTENKIQASRRFFNSVVMELNTKVETFPSNLIAGMFGFKKEKFFETTNAAERENVKVKF</sequence>
<keyword evidence="5 6" id="KW-0472">Membrane</keyword>
<dbReference type="InterPro" id="IPR007156">
    <property type="entry name" value="MamQ_LemA"/>
</dbReference>
<gene>
    <name evidence="7" type="ORF">COU08_03595</name>
</gene>